<evidence type="ECO:0000256" key="7">
    <source>
        <dbReference type="ARBA" id="ARBA00022781"/>
    </source>
</evidence>
<keyword evidence="16" id="KW-0378">Hydrolase</keyword>
<evidence type="ECO:0000259" key="15">
    <source>
        <dbReference type="Pfam" id="PF00137"/>
    </source>
</evidence>
<evidence type="ECO:0000256" key="4">
    <source>
        <dbReference type="ARBA" id="ARBA00022475"/>
    </source>
</evidence>
<keyword evidence="8 14" id="KW-1133">Transmembrane helix</keyword>
<comment type="subcellular location">
    <subcellularLocation>
        <location evidence="1 14">Cell membrane</location>
        <topology evidence="1 14">Multi-pass membrane protein</topology>
    </subcellularLocation>
</comment>
<dbReference type="CDD" id="cd18121">
    <property type="entry name" value="ATP-synt_Fo_c"/>
    <property type="match status" value="1"/>
</dbReference>
<feature type="domain" description="V-ATPase proteolipid subunit C-like" evidence="15">
    <location>
        <begin position="25"/>
        <end position="82"/>
    </location>
</feature>
<comment type="function">
    <text evidence="13 14">F(1)F(0) ATP synthase produces ATP from ADP in the presence of a proton or sodium gradient. F-type ATPases consist of two structural domains, F(1) containing the extramembraneous catalytic core and F(0) containing the membrane proton channel, linked together by a central stalk and a peripheral stalk. During catalysis, ATP synthesis in the catalytic domain of F(1) is coupled via a rotary mechanism of the central stalk subunits to proton translocation.</text>
</comment>
<evidence type="ECO:0000256" key="13">
    <source>
        <dbReference type="ARBA" id="ARBA00025198"/>
    </source>
</evidence>
<dbReference type="PROSITE" id="PS00605">
    <property type="entry name" value="ATPASE_C"/>
    <property type="match status" value="1"/>
</dbReference>
<keyword evidence="10 14" id="KW-0446">Lipid-binding</keyword>
<feature type="site" description="Reversibly protonated during proton transport" evidence="14">
    <location>
        <position position="69"/>
    </location>
</feature>
<dbReference type="InterPro" id="IPR002379">
    <property type="entry name" value="ATPase_proteolipid_c-like_dom"/>
</dbReference>
<reference evidence="16 17" key="1">
    <citation type="submission" date="2009-11" db="EMBL/GenBank/DDBJ databases">
        <authorList>
            <person name="Weinstock G."/>
            <person name="Sodergren E."/>
            <person name="Clifton S."/>
            <person name="Fulton L."/>
            <person name="Fulton B."/>
            <person name="Courtney L."/>
            <person name="Fronick C."/>
            <person name="Harrison M."/>
            <person name="Strong C."/>
            <person name="Farmer C."/>
            <person name="Delahaunty K."/>
            <person name="Markovic C."/>
            <person name="Hall O."/>
            <person name="Minx P."/>
            <person name="Tomlinson C."/>
            <person name="Mitreva M."/>
            <person name="Nelson J."/>
            <person name="Hou S."/>
            <person name="Wollam A."/>
            <person name="Pepin K.H."/>
            <person name="Johnson M."/>
            <person name="Bhonagiri V."/>
            <person name="Nash W.E."/>
            <person name="Warren W."/>
            <person name="Chinwalla A."/>
            <person name="Mardis E.R."/>
            <person name="Wilson R.K."/>
        </authorList>
    </citation>
    <scope>NUCLEOTIDE SEQUENCE [LARGE SCALE GENOMIC DNA]</scope>
    <source>
        <strain evidence="16 17">DSM 20093</strain>
    </source>
</reference>
<evidence type="ECO:0000256" key="14">
    <source>
        <dbReference type="HAMAP-Rule" id="MF_01396"/>
    </source>
</evidence>
<dbReference type="PRINTS" id="PR00124">
    <property type="entry name" value="ATPASEC"/>
</dbReference>
<dbReference type="Proteomes" id="UP000003656">
    <property type="component" value="Unassembled WGS sequence"/>
</dbReference>
<keyword evidence="5 14" id="KW-0138">CF(0)</keyword>
<dbReference type="GO" id="GO:0008289">
    <property type="term" value="F:lipid binding"/>
    <property type="evidence" value="ECO:0007669"/>
    <property type="project" value="UniProtKB-KW"/>
</dbReference>
<accession>D1NWQ5</accession>
<dbReference type="AlphaFoldDB" id="D1NWQ5"/>
<comment type="similarity">
    <text evidence="2 14">Belongs to the ATPase C chain family.</text>
</comment>
<evidence type="ECO:0000256" key="8">
    <source>
        <dbReference type="ARBA" id="ARBA00022989"/>
    </source>
</evidence>
<dbReference type="EMBL" id="ABXB03000005">
    <property type="protein sequence ID" value="EFA22214.1"/>
    <property type="molecule type" value="Genomic_DNA"/>
</dbReference>
<dbReference type="FunFam" id="1.20.20.10:FF:000002">
    <property type="entry name" value="ATP synthase subunit c"/>
    <property type="match status" value="1"/>
</dbReference>
<evidence type="ECO:0000256" key="1">
    <source>
        <dbReference type="ARBA" id="ARBA00004651"/>
    </source>
</evidence>
<protein>
    <recommendedName>
        <fullName evidence="14">ATP synthase subunit c</fullName>
    </recommendedName>
    <alternativeName>
        <fullName evidence="14">ATP synthase F(0) sector subunit c</fullName>
    </alternativeName>
    <alternativeName>
        <fullName evidence="14">F-type ATPase subunit c</fullName>
        <shortName evidence="14">F-ATPase subunit c</shortName>
    </alternativeName>
    <alternativeName>
        <fullName evidence="14">Lipid-binding protein</fullName>
    </alternativeName>
</protein>
<evidence type="ECO:0000256" key="12">
    <source>
        <dbReference type="ARBA" id="ARBA00023310"/>
    </source>
</evidence>
<dbReference type="GO" id="GO:0046933">
    <property type="term" value="F:proton-transporting ATP synthase activity, rotational mechanism"/>
    <property type="evidence" value="ECO:0007669"/>
    <property type="project" value="UniProtKB-UniRule"/>
</dbReference>
<gene>
    <name evidence="14 16" type="primary">atpE</name>
    <name evidence="16" type="ORF">BIFGAL_04310</name>
</gene>
<evidence type="ECO:0000256" key="10">
    <source>
        <dbReference type="ARBA" id="ARBA00023121"/>
    </source>
</evidence>
<keyword evidence="11 14" id="KW-0472">Membrane</keyword>
<dbReference type="GO" id="GO:0016787">
    <property type="term" value="F:hydrolase activity"/>
    <property type="evidence" value="ECO:0007669"/>
    <property type="project" value="UniProtKB-KW"/>
</dbReference>
<dbReference type="GO" id="GO:0005886">
    <property type="term" value="C:plasma membrane"/>
    <property type="evidence" value="ECO:0007669"/>
    <property type="project" value="UniProtKB-SubCell"/>
</dbReference>
<dbReference type="SUPFAM" id="SSF81333">
    <property type="entry name" value="F1F0 ATP synthase subunit C"/>
    <property type="match status" value="1"/>
</dbReference>
<dbReference type="InterPro" id="IPR035921">
    <property type="entry name" value="F/V-ATP_Csub_sf"/>
</dbReference>
<evidence type="ECO:0000256" key="6">
    <source>
        <dbReference type="ARBA" id="ARBA00022692"/>
    </source>
</evidence>
<keyword evidence="12 14" id="KW-0066">ATP synthesis</keyword>
<organism evidence="16 17">
    <name type="scientific">Bifidobacterium gallicum DSM 20093 = LMG 11596</name>
    <dbReference type="NCBI Taxonomy" id="561180"/>
    <lineage>
        <taxon>Bacteria</taxon>
        <taxon>Bacillati</taxon>
        <taxon>Actinomycetota</taxon>
        <taxon>Actinomycetes</taxon>
        <taxon>Bifidobacteriales</taxon>
        <taxon>Bifidobacteriaceae</taxon>
        <taxon>Bifidobacterium</taxon>
    </lineage>
</organism>
<keyword evidence="9 14" id="KW-0406">Ion transport</keyword>
<feature type="transmembrane region" description="Helical" evidence="14">
    <location>
        <begin position="60"/>
        <end position="82"/>
    </location>
</feature>
<evidence type="ECO:0000256" key="11">
    <source>
        <dbReference type="ARBA" id="ARBA00023136"/>
    </source>
</evidence>
<dbReference type="InterPro" id="IPR005953">
    <property type="entry name" value="ATP_synth_csu_bac/chlpt"/>
</dbReference>
<feature type="transmembrane region" description="Helical" evidence="14">
    <location>
        <begin position="20"/>
        <end position="40"/>
    </location>
</feature>
<dbReference type="PANTHER" id="PTHR10031">
    <property type="entry name" value="ATP SYNTHASE LIPID-BINDING PROTEIN, MITOCHONDRIAL"/>
    <property type="match status" value="1"/>
</dbReference>
<evidence type="ECO:0000256" key="9">
    <source>
        <dbReference type="ARBA" id="ARBA00023065"/>
    </source>
</evidence>
<comment type="function">
    <text evidence="14">Key component of the F(0) channel; it plays a direct role in translocation across the membrane. A homomeric c-ring of between 10-14 subunits forms the central stalk rotor element with the F(1) delta and epsilon subunits.</text>
</comment>
<dbReference type="eggNOG" id="COG0636">
    <property type="taxonomic scope" value="Bacteria"/>
</dbReference>
<evidence type="ECO:0000313" key="16">
    <source>
        <dbReference type="EMBL" id="EFA22214.1"/>
    </source>
</evidence>
<dbReference type="InterPro" id="IPR038662">
    <property type="entry name" value="ATP_synth_F0_csu_sf"/>
</dbReference>
<dbReference type="PANTHER" id="PTHR10031:SF0">
    <property type="entry name" value="ATPASE PROTEIN 9"/>
    <property type="match status" value="1"/>
</dbReference>
<evidence type="ECO:0000256" key="5">
    <source>
        <dbReference type="ARBA" id="ARBA00022547"/>
    </source>
</evidence>
<dbReference type="HAMAP" id="MF_01396">
    <property type="entry name" value="ATP_synth_c_bact"/>
    <property type="match status" value="1"/>
</dbReference>
<keyword evidence="6 14" id="KW-0812">Transmembrane</keyword>
<dbReference type="Gene3D" id="1.20.20.10">
    <property type="entry name" value="F1F0 ATP synthase subunit C"/>
    <property type="match status" value="1"/>
</dbReference>
<dbReference type="InterPro" id="IPR000454">
    <property type="entry name" value="ATP_synth_F0_csu"/>
</dbReference>
<keyword evidence="4 14" id="KW-1003">Cell membrane</keyword>
<proteinExistence type="inferred from homology"/>
<evidence type="ECO:0000313" key="17">
    <source>
        <dbReference type="Proteomes" id="UP000003656"/>
    </source>
</evidence>
<dbReference type="GO" id="GO:0045259">
    <property type="term" value="C:proton-transporting ATP synthase complex"/>
    <property type="evidence" value="ECO:0007669"/>
    <property type="project" value="UniProtKB-KW"/>
</dbReference>
<evidence type="ECO:0000256" key="2">
    <source>
        <dbReference type="ARBA" id="ARBA00006704"/>
    </source>
</evidence>
<evidence type="ECO:0000256" key="3">
    <source>
        <dbReference type="ARBA" id="ARBA00022448"/>
    </source>
</evidence>
<dbReference type="NCBIfam" id="TIGR01260">
    <property type="entry name" value="ATP_synt_c"/>
    <property type="match status" value="1"/>
</dbReference>
<dbReference type="STRING" id="561180.BIFGAL_04310"/>
<name>D1NWQ5_9BIFI</name>
<dbReference type="InterPro" id="IPR020537">
    <property type="entry name" value="ATP_synth_F0_csu_DDCD_BS"/>
</dbReference>
<keyword evidence="7 14" id="KW-0375">Hydrogen ion transport</keyword>
<comment type="caution">
    <text evidence="16">The sequence shown here is derived from an EMBL/GenBank/DDBJ whole genome shotgun (WGS) entry which is preliminary data.</text>
</comment>
<keyword evidence="3 14" id="KW-0813">Transport</keyword>
<sequence>MTRKETTMDIVTLAEVAGNLNVVGYGLAAIGPGIGLGILIGKTIEGTARQPELGGRLQTLMFLGLAFVEVLALLGFVAAFIFS</sequence>
<dbReference type="GO" id="GO:0033177">
    <property type="term" value="C:proton-transporting two-sector ATPase complex, proton-transporting domain"/>
    <property type="evidence" value="ECO:0007669"/>
    <property type="project" value="InterPro"/>
</dbReference>
<dbReference type="Pfam" id="PF00137">
    <property type="entry name" value="ATP-synt_C"/>
    <property type="match status" value="1"/>
</dbReference>